<dbReference type="Proteomes" id="UP000663833">
    <property type="component" value="Unassembled WGS sequence"/>
</dbReference>
<evidence type="ECO:0000259" key="2">
    <source>
        <dbReference type="Pfam" id="PF20209"/>
    </source>
</evidence>
<dbReference type="Pfam" id="PF20209">
    <property type="entry name" value="DUF6570"/>
    <property type="match status" value="1"/>
</dbReference>
<evidence type="ECO:0000313" key="3">
    <source>
        <dbReference type="EMBL" id="CAF3397168.1"/>
    </source>
</evidence>
<dbReference type="AlphaFoldDB" id="A0A817ZT42"/>
<feature type="region of interest" description="Disordered" evidence="1">
    <location>
        <begin position="1"/>
        <end position="62"/>
    </location>
</feature>
<dbReference type="Proteomes" id="UP000663851">
    <property type="component" value="Unassembled WGS sequence"/>
</dbReference>
<evidence type="ECO:0000256" key="1">
    <source>
        <dbReference type="SAM" id="MobiDB-lite"/>
    </source>
</evidence>
<evidence type="ECO:0000313" key="4">
    <source>
        <dbReference type="EMBL" id="CAF4478881.1"/>
    </source>
</evidence>
<dbReference type="EMBL" id="CAJOBO010003048">
    <property type="protein sequence ID" value="CAF4478881.1"/>
    <property type="molecule type" value="Genomic_DNA"/>
</dbReference>
<feature type="compositionally biased region" description="Basic residues" evidence="1">
    <location>
        <begin position="29"/>
        <end position="46"/>
    </location>
</feature>
<feature type="compositionally biased region" description="Low complexity" evidence="1">
    <location>
        <begin position="15"/>
        <end position="28"/>
    </location>
</feature>
<sequence>MVKATIKEKDSGSHQPSTSGTIIITTPQIKKRNRNSKPSQRKKQNRNSKISQINKTNKKTKPSAIKVCRSKLEKLDDNHSPLGSKSDSWNFQLPTEENLECSEIHEFLNLRYFSTILQQWFSCACCSSLYCESQLKIASGKHELYHDVLKGELLCRKCFAFAPSNNYPHCPYARYKNKFEVSVIPEDLILGFIEQRAITLNHIYMSIILIRGRQAALKGQIVHFHVDTDVIVGKLLPFPRYYEFLAVVQEKPHKNNEIRTTVTYSFNPARVLIALI</sequence>
<accession>A0A817ZT42</accession>
<proteinExistence type="predicted"/>
<feature type="domain" description="DUF6570" evidence="2">
    <location>
        <begin position="171"/>
        <end position="272"/>
    </location>
</feature>
<gene>
    <name evidence="4" type="ORF">HFQ381_LOCUS26076</name>
    <name evidence="3" type="ORF">LUA448_LOCUS17224</name>
</gene>
<protein>
    <recommendedName>
        <fullName evidence="2">DUF6570 domain-containing protein</fullName>
    </recommendedName>
</protein>
<dbReference type="EMBL" id="CAJNYD010002172">
    <property type="protein sequence ID" value="CAF3397168.1"/>
    <property type="molecule type" value="Genomic_DNA"/>
</dbReference>
<evidence type="ECO:0000313" key="5">
    <source>
        <dbReference type="Proteomes" id="UP000663833"/>
    </source>
</evidence>
<feature type="compositionally biased region" description="Basic and acidic residues" evidence="1">
    <location>
        <begin position="1"/>
        <end position="12"/>
    </location>
</feature>
<dbReference type="InterPro" id="IPR046700">
    <property type="entry name" value="DUF6570"/>
</dbReference>
<comment type="caution">
    <text evidence="3">The sequence shown here is derived from an EMBL/GenBank/DDBJ whole genome shotgun (WGS) entry which is preliminary data.</text>
</comment>
<organism evidence="3 5">
    <name type="scientific">Rotaria socialis</name>
    <dbReference type="NCBI Taxonomy" id="392032"/>
    <lineage>
        <taxon>Eukaryota</taxon>
        <taxon>Metazoa</taxon>
        <taxon>Spiralia</taxon>
        <taxon>Gnathifera</taxon>
        <taxon>Rotifera</taxon>
        <taxon>Eurotatoria</taxon>
        <taxon>Bdelloidea</taxon>
        <taxon>Philodinida</taxon>
        <taxon>Philodinidae</taxon>
        <taxon>Rotaria</taxon>
    </lineage>
</organism>
<name>A0A817ZT42_9BILA</name>
<reference evidence="3" key="1">
    <citation type="submission" date="2021-02" db="EMBL/GenBank/DDBJ databases">
        <authorList>
            <person name="Nowell W R."/>
        </authorList>
    </citation>
    <scope>NUCLEOTIDE SEQUENCE</scope>
</reference>